<dbReference type="GO" id="GO:0020037">
    <property type="term" value="F:heme binding"/>
    <property type="evidence" value="ECO:0007669"/>
    <property type="project" value="InterPro"/>
</dbReference>
<keyword evidence="6" id="KW-0732">Signal</keyword>
<dbReference type="InterPro" id="IPR037217">
    <property type="entry name" value="Trp/Indoleamine_2_3_dOase-like"/>
</dbReference>
<feature type="chain" id="PRO_5032297733" evidence="6">
    <location>
        <begin position="23"/>
        <end position="538"/>
    </location>
</feature>
<proteinExistence type="inferred from homology"/>
<evidence type="ECO:0000256" key="6">
    <source>
        <dbReference type="SAM" id="SignalP"/>
    </source>
</evidence>
<evidence type="ECO:0000313" key="8">
    <source>
        <dbReference type="Proteomes" id="UP000664859"/>
    </source>
</evidence>
<reference evidence="7" key="1">
    <citation type="submission" date="2021-02" db="EMBL/GenBank/DDBJ databases">
        <title>First Annotated Genome of the Yellow-green Alga Tribonema minus.</title>
        <authorList>
            <person name="Mahan K.M."/>
        </authorList>
    </citation>
    <scope>NUCLEOTIDE SEQUENCE</scope>
    <source>
        <strain evidence="7">UTEX B ZZ1240</strain>
    </source>
</reference>
<evidence type="ECO:0000256" key="4">
    <source>
        <dbReference type="PIRSR" id="PIRSR600898-1"/>
    </source>
</evidence>
<dbReference type="GO" id="GO:0005737">
    <property type="term" value="C:cytoplasm"/>
    <property type="evidence" value="ECO:0007669"/>
    <property type="project" value="TreeGrafter"/>
</dbReference>
<dbReference type="GO" id="GO:0034354">
    <property type="term" value="P:'de novo' NAD+ biosynthetic process from L-tryptophan"/>
    <property type="evidence" value="ECO:0007669"/>
    <property type="project" value="TreeGrafter"/>
</dbReference>
<organism evidence="7 8">
    <name type="scientific">Tribonema minus</name>
    <dbReference type="NCBI Taxonomy" id="303371"/>
    <lineage>
        <taxon>Eukaryota</taxon>
        <taxon>Sar</taxon>
        <taxon>Stramenopiles</taxon>
        <taxon>Ochrophyta</taxon>
        <taxon>PX clade</taxon>
        <taxon>Xanthophyceae</taxon>
        <taxon>Tribonematales</taxon>
        <taxon>Tribonemataceae</taxon>
        <taxon>Tribonema</taxon>
    </lineage>
</organism>
<dbReference type="OrthoDB" id="540174at2759"/>
<dbReference type="GO" id="GO:0019441">
    <property type="term" value="P:L-tryptophan catabolic process to kynurenine"/>
    <property type="evidence" value="ECO:0007669"/>
    <property type="project" value="InterPro"/>
</dbReference>
<feature type="compositionally biased region" description="Basic and acidic residues" evidence="5">
    <location>
        <begin position="494"/>
        <end position="508"/>
    </location>
</feature>
<dbReference type="Gene3D" id="1.20.58.480">
    <property type="match status" value="1"/>
</dbReference>
<dbReference type="InterPro" id="IPR000898">
    <property type="entry name" value="Indolamine_dOase"/>
</dbReference>
<evidence type="ECO:0000256" key="2">
    <source>
        <dbReference type="ARBA" id="ARBA00022723"/>
    </source>
</evidence>
<dbReference type="SUPFAM" id="SSF140959">
    <property type="entry name" value="Indolic compounds 2,3-dioxygenase-like"/>
    <property type="match status" value="1"/>
</dbReference>
<dbReference type="PANTHER" id="PTHR28657:SF5">
    <property type="entry name" value="INDOLEAMINE 2,3-DIOXYGENASE"/>
    <property type="match status" value="1"/>
</dbReference>
<comment type="caution">
    <text evidence="7">The sequence shown here is derived from an EMBL/GenBank/DDBJ whole genome shotgun (WGS) entry which is preliminary data.</text>
</comment>
<dbReference type="GO" id="GO:0033754">
    <property type="term" value="F:indoleamine 2,3-dioxygenase activity"/>
    <property type="evidence" value="ECO:0007669"/>
    <property type="project" value="TreeGrafter"/>
</dbReference>
<feature type="region of interest" description="Disordered" evidence="5">
    <location>
        <begin position="468"/>
        <end position="520"/>
    </location>
</feature>
<accession>A0A836CBY0</accession>
<evidence type="ECO:0000256" key="1">
    <source>
        <dbReference type="ARBA" id="ARBA00007119"/>
    </source>
</evidence>
<dbReference type="GO" id="GO:0046872">
    <property type="term" value="F:metal ion binding"/>
    <property type="evidence" value="ECO:0007669"/>
    <property type="project" value="UniProtKB-KW"/>
</dbReference>
<dbReference type="AlphaFoldDB" id="A0A836CBY0"/>
<gene>
    <name evidence="7" type="ORF">JKP88DRAFT_329108</name>
</gene>
<keyword evidence="8" id="KW-1185">Reference proteome</keyword>
<name>A0A836CBY0_9STRA</name>
<feature type="signal peptide" evidence="6">
    <location>
        <begin position="1"/>
        <end position="22"/>
    </location>
</feature>
<dbReference type="EMBL" id="JAFCMP010000514">
    <property type="protein sequence ID" value="KAG5178571.1"/>
    <property type="molecule type" value="Genomic_DNA"/>
</dbReference>
<evidence type="ECO:0000313" key="7">
    <source>
        <dbReference type="EMBL" id="KAG5178571.1"/>
    </source>
</evidence>
<keyword evidence="7" id="KW-0560">Oxidoreductase</keyword>
<feature type="binding site" description="proximal binding residue" evidence="4">
    <location>
        <position position="453"/>
    </location>
    <ligand>
        <name>heme b</name>
        <dbReference type="ChEBI" id="CHEBI:60344"/>
    </ligand>
    <ligandPart>
        <name>Fe</name>
        <dbReference type="ChEBI" id="CHEBI:18248"/>
    </ligandPart>
</feature>
<dbReference type="Proteomes" id="UP000664859">
    <property type="component" value="Unassembled WGS sequence"/>
</dbReference>
<protein>
    <submittedName>
        <fullName evidence="7">Indole 2,3-dioxygenase</fullName>
    </submittedName>
</protein>
<evidence type="ECO:0000256" key="5">
    <source>
        <dbReference type="SAM" id="MobiDB-lite"/>
    </source>
</evidence>
<keyword evidence="2 4" id="KW-0479">Metal-binding</keyword>
<sequence>MACWLVVELVFVQQVLPPLLTALDNAGLCRYDLALPSAEPRCPLVPLSPDTLQLLEKFEVDPVRGFLPSEDPLLRLPQPELQPWEDLVSDLPALLSAAQARLPLSRLPILPITLLETEPQRRRALLLLSMLCHAFVWGEPARPADALPPGIAVPLWRLAADMGVPPVMTHLSLVLYNWRRLDPRGALDATNLAAACQFLGGHDEAWFYLTTVEIEARGGPAMAALLQAQRAATAASAASSSAAAAAAACAELAACLRAVEGAVHGMRGALRRMSDGCDPRAFYHRVRPFLSGWRANPTLPRGVQYTGVPASSAAAVAGADDSSSGSCGCSGDGSICDGGGGGSGGGGCGCSARACFYGGSAAQSSLFAALDAALGIAHDGAGAGAAFLANMRAYMPPSHRAFLAHLGAAAAPGVRGCVAALRGGADGGGSSAQAAVDAYDAAVAAVEAFRTAHIGIVTAYILQQARGGGSGAASPAPPEATKSSGGGGGVHADASPEREGMYTRDKASGGKGTGGTDLLEFLRPLRDDARAAVLQRKR</sequence>
<dbReference type="PANTHER" id="PTHR28657">
    <property type="entry name" value="INDOLEAMINE 2,3-DIOXYGENASE"/>
    <property type="match status" value="1"/>
</dbReference>
<keyword evidence="4" id="KW-0349">Heme</keyword>
<keyword evidence="7" id="KW-0223">Dioxygenase</keyword>
<keyword evidence="3 4" id="KW-0408">Iron</keyword>
<evidence type="ECO:0000256" key="3">
    <source>
        <dbReference type="ARBA" id="ARBA00023004"/>
    </source>
</evidence>
<dbReference type="Pfam" id="PF01231">
    <property type="entry name" value="IDO"/>
    <property type="match status" value="2"/>
</dbReference>
<comment type="similarity">
    <text evidence="1">Belongs to the indoleamine 2,3-dioxygenase family.</text>
</comment>